<evidence type="ECO:0000313" key="6">
    <source>
        <dbReference type="Proteomes" id="UP000663828"/>
    </source>
</evidence>
<evidence type="ECO:0000259" key="2">
    <source>
        <dbReference type="Pfam" id="PF23571"/>
    </source>
</evidence>
<dbReference type="GO" id="GO:0016881">
    <property type="term" value="F:acid-amino acid ligase activity"/>
    <property type="evidence" value="ECO:0007669"/>
    <property type="project" value="TreeGrafter"/>
</dbReference>
<dbReference type="Proteomes" id="UP000663852">
    <property type="component" value="Unassembled WGS sequence"/>
</dbReference>
<dbReference type="InterPro" id="IPR055377">
    <property type="entry name" value="GH3_M"/>
</dbReference>
<dbReference type="PANTHER" id="PTHR31901">
    <property type="entry name" value="GH3 DOMAIN-CONTAINING PROTEIN"/>
    <property type="match status" value="1"/>
</dbReference>
<dbReference type="GO" id="GO:0005737">
    <property type="term" value="C:cytoplasm"/>
    <property type="evidence" value="ECO:0007669"/>
    <property type="project" value="TreeGrafter"/>
</dbReference>
<keyword evidence="1" id="KW-0812">Transmembrane</keyword>
<comment type="caution">
    <text evidence="4">The sequence shown here is derived from an EMBL/GenBank/DDBJ whole genome shotgun (WGS) entry which is preliminary data.</text>
</comment>
<dbReference type="InterPro" id="IPR055378">
    <property type="entry name" value="GH3_C"/>
</dbReference>
<evidence type="ECO:0000313" key="7">
    <source>
        <dbReference type="Proteomes" id="UP000663852"/>
    </source>
</evidence>
<proteinExistence type="predicted"/>
<accession>A0A814RZ51</accession>
<evidence type="ECO:0000256" key="1">
    <source>
        <dbReference type="SAM" id="Phobius"/>
    </source>
</evidence>
<protein>
    <submittedName>
        <fullName evidence="4">Uncharacterized protein</fullName>
    </submittedName>
</protein>
<gene>
    <name evidence="4" type="ORF">EDS130_LOCUS22072</name>
    <name evidence="5" type="ORF">XAT740_LOCUS25653</name>
</gene>
<evidence type="ECO:0000313" key="5">
    <source>
        <dbReference type="EMBL" id="CAF1239357.1"/>
    </source>
</evidence>
<dbReference type="Pfam" id="PF23571">
    <property type="entry name" value="GH3_M"/>
    <property type="match status" value="1"/>
</dbReference>
<keyword evidence="1" id="KW-1133">Transmembrane helix</keyword>
<evidence type="ECO:0000259" key="3">
    <source>
        <dbReference type="Pfam" id="PF23572"/>
    </source>
</evidence>
<dbReference type="Pfam" id="PF03321">
    <property type="entry name" value="GH3"/>
    <property type="match status" value="1"/>
</dbReference>
<dbReference type="OrthoDB" id="10004661at2759"/>
<dbReference type="EMBL" id="CAJNOR010002045">
    <property type="protein sequence ID" value="CAF1239357.1"/>
    <property type="molecule type" value="Genomic_DNA"/>
</dbReference>
<feature type="domain" description="GH3 C-terminal" evidence="3">
    <location>
        <begin position="541"/>
        <end position="666"/>
    </location>
</feature>
<keyword evidence="6" id="KW-1185">Reference proteome</keyword>
<dbReference type="EMBL" id="CAJNOJ010000114">
    <property type="protein sequence ID" value="CAF1140696.1"/>
    <property type="molecule type" value="Genomic_DNA"/>
</dbReference>
<dbReference type="InterPro" id="IPR004993">
    <property type="entry name" value="GH3"/>
</dbReference>
<dbReference type="PANTHER" id="PTHR31901:SF9">
    <property type="entry name" value="GH3 DOMAIN-CONTAINING PROTEIN"/>
    <property type="match status" value="1"/>
</dbReference>
<keyword evidence="1" id="KW-0472">Membrane</keyword>
<feature type="transmembrane region" description="Helical" evidence="1">
    <location>
        <begin position="20"/>
        <end position="38"/>
    </location>
</feature>
<dbReference type="Proteomes" id="UP000663828">
    <property type="component" value="Unassembled WGS sequence"/>
</dbReference>
<reference evidence="4" key="1">
    <citation type="submission" date="2021-02" db="EMBL/GenBank/DDBJ databases">
        <authorList>
            <person name="Nowell W R."/>
        </authorList>
    </citation>
    <scope>NUCLEOTIDE SEQUENCE</scope>
</reference>
<organism evidence="4 7">
    <name type="scientific">Adineta ricciae</name>
    <name type="common">Rotifer</name>
    <dbReference type="NCBI Taxonomy" id="249248"/>
    <lineage>
        <taxon>Eukaryota</taxon>
        <taxon>Metazoa</taxon>
        <taxon>Spiralia</taxon>
        <taxon>Gnathifera</taxon>
        <taxon>Rotifera</taxon>
        <taxon>Eurotatoria</taxon>
        <taxon>Bdelloidea</taxon>
        <taxon>Adinetida</taxon>
        <taxon>Adinetidae</taxon>
        <taxon>Adineta</taxon>
    </lineage>
</organism>
<dbReference type="Pfam" id="PF23572">
    <property type="entry name" value="GH3_C"/>
    <property type="match status" value="1"/>
</dbReference>
<name>A0A814RZ51_ADIRI</name>
<feature type="domain" description="GH3 middle" evidence="2">
    <location>
        <begin position="436"/>
        <end position="497"/>
    </location>
</feature>
<evidence type="ECO:0000313" key="4">
    <source>
        <dbReference type="EMBL" id="CAF1140696.1"/>
    </source>
</evidence>
<dbReference type="AlphaFoldDB" id="A0A814RZ51"/>
<sequence length="681" mass="78638">MVSALTYLRNLVYQQDRTALFYSLVFSSAGAILIWYFSSPYVRCVCRKVVRILCRKILLDRRSRKSDTDNFISFFRTYLSHHQKVNNEALRVILEKNHSCKFFLDRSITFQSLSYSIGQEQTLVDEFRSKLPLTTYDDYRPYIERMVDHGEHNLICSDKIIYYAMTSGTTGKNKLLPMTSHVLKDAMLLASASSSLIWRSLPTSFPSCEQRFFHIQSAKRREMFARSKDNIPIGQLTQTFSAVPLNPAVQIILSAYFIIKLDLIEDITDFETSAFVQLVLSLVVPDIYSYTVLFAPGFIHIVKIIEKSFEEICLCISSSDFNHSSLVCKNIPDMKLRKQLNQALNDISLEYGGSTYRVKRAEFIRQQCENGNLEGILHRLWPKLVYAMTALGGSFASYKEKIQFYCGKKLRLINHTTYSGSEGFFGISASIFTDEYFLSPKSNFYEFIKEEDVHLEQPTTYLASEIEPGNRYELVCTTECGLVRYRMGDIVSCTRFYCPADDLVPLPSELIDASDRIPLISVAYRLGSLLDIFGEKTTEQHVMYALQETIQQWRNENILVDLCDFTSYPKLDEFPPKYVIFIELTDLQQHTDQTWNVVQARADSEVERELCKANNIYQYIRNSGKLGPLSCVLVQNGTFAQFRQEKLKDDRLSAMQIKPHRLLKNEQHIQFFYDNRTVTSS</sequence>